<dbReference type="EMBL" id="CP129968">
    <property type="protein sequence ID" value="WNB18760.1"/>
    <property type="molecule type" value="Genomic_DNA"/>
</dbReference>
<dbReference type="EMBL" id="CP129970">
    <property type="protein sequence ID" value="WMN07050.1"/>
    <property type="molecule type" value="Genomic_DNA"/>
</dbReference>
<accession>A0AA51N9M4</accession>
<reference evidence="2 3" key="1">
    <citation type="submission" date="2023-08" db="EMBL/GenBank/DDBJ databases">
        <title>Comparative genomics and taxonomic characterization of three novel marine species of genus Marivirga.</title>
        <authorList>
            <person name="Muhammad N."/>
            <person name="Kim S.-G."/>
        </authorList>
    </citation>
    <scope>NUCLEOTIDE SEQUENCE</scope>
    <source>
        <strain evidence="1 3">ABR2-2</strain>
        <strain evidence="2">BKB1-2</strain>
    </source>
</reference>
<dbReference type="AlphaFoldDB" id="A0AA51ZXY2"/>
<organism evidence="2">
    <name type="scientific">Marivirga arenosa</name>
    <dbReference type="NCBI Taxonomy" id="3059076"/>
    <lineage>
        <taxon>Bacteria</taxon>
        <taxon>Pseudomonadati</taxon>
        <taxon>Bacteroidota</taxon>
        <taxon>Cytophagia</taxon>
        <taxon>Cytophagales</taxon>
        <taxon>Marivirgaceae</taxon>
        <taxon>Marivirga</taxon>
    </lineage>
</organism>
<evidence type="ECO:0000313" key="1">
    <source>
        <dbReference type="EMBL" id="WMN07050.1"/>
    </source>
</evidence>
<proteinExistence type="predicted"/>
<keyword evidence="3" id="KW-1185">Reference proteome</keyword>
<dbReference type="InterPro" id="IPR046350">
    <property type="entry name" value="Cystatin_sf"/>
</dbReference>
<evidence type="ECO:0000313" key="2">
    <source>
        <dbReference type="EMBL" id="WNB18760.1"/>
    </source>
</evidence>
<name>A0AA51ZXY2_9BACT</name>
<dbReference type="Proteomes" id="UP001244443">
    <property type="component" value="Chromosome"/>
</dbReference>
<protein>
    <submittedName>
        <fullName evidence="2">Uncharacterized protein</fullName>
    </submittedName>
</protein>
<dbReference type="Proteomes" id="UP001232019">
    <property type="component" value="Chromosome"/>
</dbReference>
<dbReference type="KEGG" id="marp:QYS47_31255"/>
<sequence length="92" mass="9868">MSEQTNKLGAFSPYSSEISKASKSAFDEAMKGLVGVRYAPVAVSHQVVSGTNYHFFCNTESATRQPVIGAAIVSIYKPLEGSAIINNIKEIN</sequence>
<gene>
    <name evidence="2" type="ORF">QYS47_31255</name>
    <name evidence="1" type="ORF">QYS48_27600</name>
</gene>
<dbReference type="RefSeq" id="WP_308357078.1">
    <property type="nucleotide sequence ID" value="NZ_CP129968.2"/>
</dbReference>
<accession>A0AA51ZXY2</accession>
<evidence type="ECO:0000313" key="3">
    <source>
        <dbReference type="Proteomes" id="UP001244443"/>
    </source>
</evidence>
<dbReference type="SUPFAM" id="SSF54403">
    <property type="entry name" value="Cystatin/monellin"/>
    <property type="match status" value="1"/>
</dbReference>